<dbReference type="GO" id="GO:0000981">
    <property type="term" value="F:DNA-binding transcription factor activity, RNA polymerase II-specific"/>
    <property type="evidence" value="ECO:0007669"/>
    <property type="project" value="TreeGrafter"/>
</dbReference>
<dbReference type="InterPro" id="IPR013087">
    <property type="entry name" value="Znf_C2H2_type"/>
</dbReference>
<feature type="domain" description="C2H2-type" evidence="9">
    <location>
        <begin position="166"/>
        <end position="189"/>
    </location>
</feature>
<protein>
    <recommendedName>
        <fullName evidence="9">C2H2-type domain-containing protein</fullName>
    </recommendedName>
</protein>
<reference evidence="10" key="1">
    <citation type="submission" date="2016-01" db="EMBL/GenBank/DDBJ databases">
        <title>Reference transcriptome for the parasite Schistocephalus solidus: insights into the molecular evolution of parasitism.</title>
        <authorList>
            <person name="Hebert F.O."/>
            <person name="Grambauer S."/>
            <person name="Barber I."/>
            <person name="Landry C.R."/>
            <person name="Aubin-Horth N."/>
        </authorList>
    </citation>
    <scope>NUCLEOTIDE SEQUENCE</scope>
</reference>
<evidence type="ECO:0000256" key="1">
    <source>
        <dbReference type="ARBA" id="ARBA00004123"/>
    </source>
</evidence>
<feature type="domain" description="C2H2-type" evidence="9">
    <location>
        <begin position="108"/>
        <end position="136"/>
    </location>
</feature>
<dbReference type="PROSITE" id="PS00028">
    <property type="entry name" value="ZINC_FINGER_C2H2_1"/>
    <property type="match status" value="3"/>
</dbReference>
<feature type="region of interest" description="Disordered" evidence="8">
    <location>
        <begin position="61"/>
        <end position="84"/>
    </location>
</feature>
<dbReference type="EMBL" id="GEEE01006072">
    <property type="protein sequence ID" value="JAP57153.1"/>
    <property type="molecule type" value="Transcribed_RNA"/>
</dbReference>
<dbReference type="PANTHER" id="PTHR24394:SF44">
    <property type="entry name" value="ZINC FINGER PROTEIN 271-LIKE"/>
    <property type="match status" value="1"/>
</dbReference>
<keyword evidence="3" id="KW-0677">Repeat</keyword>
<evidence type="ECO:0000259" key="9">
    <source>
        <dbReference type="PROSITE" id="PS50157"/>
    </source>
</evidence>
<accession>A0A0X3PZ19</accession>
<dbReference type="Pfam" id="PF00096">
    <property type="entry name" value="zf-C2H2"/>
    <property type="match status" value="3"/>
</dbReference>
<sequence>MESSNVQTQAHLSHSNESPSAISKTYLESEDDNQLSLCCLCGKTFPTISSLHYHIDSEHDDANDDADSASTAGPSSSASDHCLSPAKPISKRVFPITSLEDYRSGETYSCPLCKRRFPGQISLKVHIETIHNGQRSATCEICEKRFSTLSYLRLHISTVHEGLKAYVCSICSKSYTQKHSLKKHVTTAHHHTTATKANGSQSGQTSLSSTATSLSPAAARSASTPSRVVKSGLPPEEDDQEGDEGKAEKDFEHQVLKSLATGSPETGIIRVPTSFTDNAHGDAGDVVNTTSPSSPASPAPPSSTKYSQSTANESPAWQSS</sequence>
<dbReference type="InterPro" id="IPR036236">
    <property type="entry name" value="Znf_C2H2_sf"/>
</dbReference>
<evidence type="ECO:0000256" key="5">
    <source>
        <dbReference type="ARBA" id="ARBA00022833"/>
    </source>
</evidence>
<evidence type="ECO:0000256" key="7">
    <source>
        <dbReference type="PROSITE-ProRule" id="PRU00042"/>
    </source>
</evidence>
<feature type="compositionally biased region" description="Basic and acidic residues" evidence="8">
    <location>
        <begin position="243"/>
        <end position="255"/>
    </location>
</feature>
<dbReference type="GO" id="GO:0008270">
    <property type="term" value="F:zinc ion binding"/>
    <property type="evidence" value="ECO:0007669"/>
    <property type="project" value="UniProtKB-KW"/>
</dbReference>
<organism evidence="10">
    <name type="scientific">Schistocephalus solidus</name>
    <name type="common">Tapeworm</name>
    <dbReference type="NCBI Taxonomy" id="70667"/>
    <lineage>
        <taxon>Eukaryota</taxon>
        <taxon>Metazoa</taxon>
        <taxon>Spiralia</taxon>
        <taxon>Lophotrochozoa</taxon>
        <taxon>Platyhelminthes</taxon>
        <taxon>Cestoda</taxon>
        <taxon>Eucestoda</taxon>
        <taxon>Diphyllobothriidea</taxon>
        <taxon>Diphyllobothriidae</taxon>
        <taxon>Schistocephalus</taxon>
    </lineage>
</organism>
<feature type="region of interest" description="Disordered" evidence="8">
    <location>
        <begin position="188"/>
        <end position="320"/>
    </location>
</feature>
<keyword evidence="4 7" id="KW-0863">Zinc-finger</keyword>
<feature type="region of interest" description="Disordered" evidence="8">
    <location>
        <begin position="1"/>
        <end position="21"/>
    </location>
</feature>
<evidence type="ECO:0000256" key="2">
    <source>
        <dbReference type="ARBA" id="ARBA00022723"/>
    </source>
</evidence>
<feature type="compositionally biased region" description="Polar residues" evidence="8">
    <location>
        <begin position="304"/>
        <end position="320"/>
    </location>
</feature>
<feature type="compositionally biased region" description="Low complexity" evidence="8">
    <location>
        <begin position="68"/>
        <end position="80"/>
    </location>
</feature>
<evidence type="ECO:0000256" key="3">
    <source>
        <dbReference type="ARBA" id="ARBA00022737"/>
    </source>
</evidence>
<proteinExistence type="predicted"/>
<name>A0A0X3PZ19_SCHSO</name>
<evidence type="ECO:0000256" key="4">
    <source>
        <dbReference type="ARBA" id="ARBA00022771"/>
    </source>
</evidence>
<gene>
    <name evidence="10" type="ORF">TR144046</name>
</gene>
<comment type="subcellular location">
    <subcellularLocation>
        <location evidence="1">Nucleus</location>
    </subcellularLocation>
</comment>
<feature type="domain" description="C2H2-type" evidence="9">
    <location>
        <begin position="137"/>
        <end position="165"/>
    </location>
</feature>
<evidence type="ECO:0000313" key="10">
    <source>
        <dbReference type="EMBL" id="JAP57153.1"/>
    </source>
</evidence>
<dbReference type="PROSITE" id="PS50157">
    <property type="entry name" value="ZINC_FINGER_C2H2_2"/>
    <property type="match status" value="4"/>
</dbReference>
<dbReference type="GO" id="GO:0005634">
    <property type="term" value="C:nucleus"/>
    <property type="evidence" value="ECO:0007669"/>
    <property type="project" value="UniProtKB-SubCell"/>
</dbReference>
<evidence type="ECO:0000256" key="6">
    <source>
        <dbReference type="ARBA" id="ARBA00023242"/>
    </source>
</evidence>
<dbReference type="PANTHER" id="PTHR24394">
    <property type="entry name" value="ZINC FINGER PROTEIN"/>
    <property type="match status" value="1"/>
</dbReference>
<dbReference type="SUPFAM" id="SSF57667">
    <property type="entry name" value="beta-beta-alpha zinc fingers"/>
    <property type="match status" value="2"/>
</dbReference>
<dbReference type="SMART" id="SM00355">
    <property type="entry name" value="ZnF_C2H2"/>
    <property type="match status" value="4"/>
</dbReference>
<keyword evidence="2" id="KW-0479">Metal-binding</keyword>
<keyword evidence="6" id="KW-0539">Nucleus</keyword>
<dbReference type="Gene3D" id="3.30.160.60">
    <property type="entry name" value="Classic Zinc Finger"/>
    <property type="match status" value="3"/>
</dbReference>
<evidence type="ECO:0000256" key="8">
    <source>
        <dbReference type="SAM" id="MobiDB-lite"/>
    </source>
</evidence>
<keyword evidence="5" id="KW-0862">Zinc</keyword>
<feature type="domain" description="C2H2-type" evidence="9">
    <location>
        <begin position="36"/>
        <end position="64"/>
    </location>
</feature>
<dbReference type="AlphaFoldDB" id="A0A0X3PZ19"/>
<feature type="compositionally biased region" description="Low complexity" evidence="8">
    <location>
        <begin position="194"/>
        <end position="227"/>
    </location>
</feature>